<evidence type="ECO:0000256" key="4">
    <source>
        <dbReference type="ARBA" id="ARBA00022729"/>
    </source>
</evidence>
<accession>A0AAW4BIE8</accession>
<evidence type="ECO:0000256" key="3">
    <source>
        <dbReference type="ARBA" id="ARBA00022448"/>
    </source>
</evidence>
<dbReference type="EMBL" id="SCLC01000138">
    <property type="protein sequence ID" value="MBF4436448.1"/>
    <property type="molecule type" value="Genomic_DNA"/>
</dbReference>
<keyword evidence="4" id="KW-0732">Signal</keyword>
<sequence>FLYNTSENHKKLAVAAASMWKKTLDVDVVLENQEWKTYLDTKDQGNFEVARAGWAGDYNEPSTFLTLMTSSNTSAGTHYGSKEYDEIINKALTSTSQQERESLYVKAEEKLVEDMPIIPIYQYVRARLL</sequence>
<evidence type="ECO:0000313" key="7">
    <source>
        <dbReference type="Proteomes" id="UP000786185"/>
    </source>
</evidence>
<feature type="non-terminal residue" evidence="6">
    <location>
        <position position="1"/>
    </location>
</feature>
<name>A0AAW4BIE8_VIBAN</name>
<proteinExistence type="inferred from homology"/>
<gene>
    <name evidence="6" type="ORF">ERJ77_18490</name>
</gene>
<dbReference type="InterPro" id="IPR000914">
    <property type="entry name" value="SBP_5_dom"/>
</dbReference>
<dbReference type="AlphaFoldDB" id="A0AAW4BIE8"/>
<dbReference type="SUPFAM" id="SSF53850">
    <property type="entry name" value="Periplasmic binding protein-like II"/>
    <property type="match status" value="1"/>
</dbReference>
<evidence type="ECO:0000256" key="1">
    <source>
        <dbReference type="ARBA" id="ARBA00004196"/>
    </source>
</evidence>
<dbReference type="GO" id="GO:1904680">
    <property type="term" value="F:peptide transmembrane transporter activity"/>
    <property type="evidence" value="ECO:0007669"/>
    <property type="project" value="TreeGrafter"/>
</dbReference>
<dbReference type="GO" id="GO:0030288">
    <property type="term" value="C:outer membrane-bounded periplasmic space"/>
    <property type="evidence" value="ECO:0007669"/>
    <property type="project" value="TreeGrafter"/>
</dbReference>
<dbReference type="Pfam" id="PF00496">
    <property type="entry name" value="SBP_bac_5"/>
    <property type="match status" value="1"/>
</dbReference>
<evidence type="ECO:0000256" key="2">
    <source>
        <dbReference type="ARBA" id="ARBA00005695"/>
    </source>
</evidence>
<dbReference type="InterPro" id="IPR039424">
    <property type="entry name" value="SBP_5"/>
</dbReference>
<organism evidence="6 7">
    <name type="scientific">Vibrio anguillarum</name>
    <name type="common">Listonella anguillarum</name>
    <dbReference type="NCBI Taxonomy" id="55601"/>
    <lineage>
        <taxon>Bacteria</taxon>
        <taxon>Pseudomonadati</taxon>
        <taxon>Pseudomonadota</taxon>
        <taxon>Gammaproteobacteria</taxon>
        <taxon>Vibrionales</taxon>
        <taxon>Vibrionaceae</taxon>
        <taxon>Vibrio</taxon>
    </lineage>
</organism>
<reference evidence="6" key="1">
    <citation type="journal article" date="2021" name="PeerJ">
        <title>Analysis of 44 Vibrio anguillarum genomes reveals high genetic diversity.</title>
        <authorList>
            <person name="Hansen M.J."/>
            <person name="Dalsgaard I."/>
        </authorList>
    </citation>
    <scope>NUCLEOTIDE SEQUENCE</scope>
    <source>
        <strain evidence="6">850617-1/1</strain>
    </source>
</reference>
<feature type="domain" description="Solute-binding protein family 5" evidence="5">
    <location>
        <begin position="2"/>
        <end position="74"/>
    </location>
</feature>
<dbReference type="Proteomes" id="UP000786185">
    <property type="component" value="Unassembled WGS sequence"/>
</dbReference>
<evidence type="ECO:0000259" key="5">
    <source>
        <dbReference type="Pfam" id="PF00496"/>
    </source>
</evidence>
<dbReference type="GO" id="GO:0015833">
    <property type="term" value="P:peptide transport"/>
    <property type="evidence" value="ECO:0007669"/>
    <property type="project" value="TreeGrafter"/>
</dbReference>
<dbReference type="Gene3D" id="3.10.105.10">
    <property type="entry name" value="Dipeptide-binding Protein, Domain 3"/>
    <property type="match status" value="1"/>
</dbReference>
<comment type="similarity">
    <text evidence="2">Belongs to the bacterial solute-binding protein 5 family.</text>
</comment>
<protein>
    <submittedName>
        <fullName evidence="6">Oligopeptide ABC transporter substrate-binding protein OppA</fullName>
    </submittedName>
</protein>
<keyword evidence="3" id="KW-0813">Transport</keyword>
<dbReference type="PANTHER" id="PTHR30290">
    <property type="entry name" value="PERIPLASMIC BINDING COMPONENT OF ABC TRANSPORTER"/>
    <property type="match status" value="1"/>
</dbReference>
<comment type="subcellular location">
    <subcellularLocation>
        <location evidence="1">Cell envelope</location>
    </subcellularLocation>
</comment>
<comment type="caution">
    <text evidence="6">The sequence shown here is derived from an EMBL/GenBank/DDBJ whole genome shotgun (WGS) entry which is preliminary data.</text>
</comment>
<evidence type="ECO:0000313" key="6">
    <source>
        <dbReference type="EMBL" id="MBF4436448.1"/>
    </source>
</evidence>
<feature type="non-terminal residue" evidence="6">
    <location>
        <position position="129"/>
    </location>
</feature>
<dbReference type="PANTHER" id="PTHR30290:SF10">
    <property type="entry name" value="PERIPLASMIC OLIGOPEPTIDE-BINDING PROTEIN-RELATED"/>
    <property type="match status" value="1"/>
</dbReference>